<name>A0AAW2TXG3_SESRA</name>
<protein>
    <recommendedName>
        <fullName evidence="1">Retrovirus-related Pol polyprotein from transposon TNT 1-94-like beta-barrel domain-containing protein</fullName>
    </recommendedName>
</protein>
<dbReference type="Pfam" id="PF22936">
    <property type="entry name" value="Pol_BBD"/>
    <property type="match status" value="1"/>
</dbReference>
<reference evidence="2" key="1">
    <citation type="submission" date="2020-06" db="EMBL/GenBank/DDBJ databases">
        <authorList>
            <person name="Li T."/>
            <person name="Hu X."/>
            <person name="Zhang T."/>
            <person name="Song X."/>
            <person name="Zhang H."/>
            <person name="Dai N."/>
            <person name="Sheng W."/>
            <person name="Hou X."/>
            <person name="Wei L."/>
        </authorList>
    </citation>
    <scope>NUCLEOTIDE SEQUENCE</scope>
    <source>
        <strain evidence="2">G02</strain>
        <tissue evidence="2">Leaf</tissue>
    </source>
</reference>
<organism evidence="2">
    <name type="scientific">Sesamum radiatum</name>
    <name type="common">Black benniseed</name>
    <dbReference type="NCBI Taxonomy" id="300843"/>
    <lineage>
        <taxon>Eukaryota</taxon>
        <taxon>Viridiplantae</taxon>
        <taxon>Streptophyta</taxon>
        <taxon>Embryophyta</taxon>
        <taxon>Tracheophyta</taxon>
        <taxon>Spermatophyta</taxon>
        <taxon>Magnoliopsida</taxon>
        <taxon>eudicotyledons</taxon>
        <taxon>Gunneridae</taxon>
        <taxon>Pentapetalae</taxon>
        <taxon>asterids</taxon>
        <taxon>lamiids</taxon>
        <taxon>Lamiales</taxon>
        <taxon>Pedaliaceae</taxon>
        <taxon>Sesamum</taxon>
    </lineage>
</organism>
<sequence length="189" mass="21568">MRHEAVICRNKNQQQGEEAKIADQKEEDQLFVATCFMGNESNESCLIDSGCTNHMTHDKELFRDLKPTNITKVRIGNGEYISVKGKEIFAIVGYTSTKYIQNVLLVPDIDRNLLSMGQLIGKCFKVIFEDEYCLIKDATNQDIFKVKMKGKSFSLNPLEEEHLLFLSKKMSHRFGTRGSDTIIIKGYCN</sequence>
<dbReference type="AlphaFoldDB" id="A0AAW2TXG3"/>
<gene>
    <name evidence="2" type="ORF">Sradi_1754000</name>
</gene>
<evidence type="ECO:0000313" key="2">
    <source>
        <dbReference type="EMBL" id="KAL0408196.1"/>
    </source>
</evidence>
<accession>A0AAW2TXG3</accession>
<reference evidence="2" key="2">
    <citation type="journal article" date="2024" name="Plant">
        <title>Genomic evolution and insights into agronomic trait innovations of Sesamum species.</title>
        <authorList>
            <person name="Miao H."/>
            <person name="Wang L."/>
            <person name="Qu L."/>
            <person name="Liu H."/>
            <person name="Sun Y."/>
            <person name="Le M."/>
            <person name="Wang Q."/>
            <person name="Wei S."/>
            <person name="Zheng Y."/>
            <person name="Lin W."/>
            <person name="Duan Y."/>
            <person name="Cao H."/>
            <person name="Xiong S."/>
            <person name="Wang X."/>
            <person name="Wei L."/>
            <person name="Li C."/>
            <person name="Ma Q."/>
            <person name="Ju M."/>
            <person name="Zhao R."/>
            <person name="Li G."/>
            <person name="Mu C."/>
            <person name="Tian Q."/>
            <person name="Mei H."/>
            <person name="Zhang T."/>
            <person name="Gao T."/>
            <person name="Zhang H."/>
        </authorList>
    </citation>
    <scope>NUCLEOTIDE SEQUENCE</scope>
    <source>
        <strain evidence="2">G02</strain>
    </source>
</reference>
<comment type="caution">
    <text evidence="2">The sequence shown here is derived from an EMBL/GenBank/DDBJ whole genome shotgun (WGS) entry which is preliminary data.</text>
</comment>
<proteinExistence type="predicted"/>
<dbReference type="EMBL" id="JACGWJ010000007">
    <property type="protein sequence ID" value="KAL0408196.1"/>
    <property type="molecule type" value="Genomic_DNA"/>
</dbReference>
<evidence type="ECO:0000259" key="1">
    <source>
        <dbReference type="Pfam" id="PF22936"/>
    </source>
</evidence>
<feature type="domain" description="Retrovirus-related Pol polyprotein from transposon TNT 1-94-like beta-barrel" evidence="1">
    <location>
        <begin position="46"/>
        <end position="122"/>
    </location>
</feature>
<dbReference type="InterPro" id="IPR054722">
    <property type="entry name" value="PolX-like_BBD"/>
</dbReference>